<gene>
    <name evidence="2" type="ORF">ACFPRA_12525</name>
</gene>
<organism evidence="2 3">
    <name type="scientific">Sporosarcina soli</name>
    <dbReference type="NCBI Taxonomy" id="334736"/>
    <lineage>
        <taxon>Bacteria</taxon>
        <taxon>Bacillati</taxon>
        <taxon>Bacillota</taxon>
        <taxon>Bacilli</taxon>
        <taxon>Bacillales</taxon>
        <taxon>Caryophanaceae</taxon>
        <taxon>Sporosarcina</taxon>
    </lineage>
</organism>
<comment type="caution">
    <text evidence="2">The sequence shown here is derived from an EMBL/GenBank/DDBJ whole genome shotgun (WGS) entry which is preliminary data.</text>
</comment>
<dbReference type="InterPro" id="IPR051043">
    <property type="entry name" value="Sulfatase_Mod_Factor_Kinase"/>
</dbReference>
<evidence type="ECO:0000313" key="3">
    <source>
        <dbReference type="Proteomes" id="UP001596109"/>
    </source>
</evidence>
<evidence type="ECO:0000313" key="2">
    <source>
        <dbReference type="EMBL" id="MFC5589722.1"/>
    </source>
</evidence>
<protein>
    <submittedName>
        <fullName evidence="2">Formylglycine-generating enzyme family protein</fullName>
    </submittedName>
</protein>
<dbReference type="PANTHER" id="PTHR23150:SF19">
    <property type="entry name" value="FORMYLGLYCINE-GENERATING ENZYME"/>
    <property type="match status" value="1"/>
</dbReference>
<dbReference type="EMBL" id="JBHSNO010000006">
    <property type="protein sequence ID" value="MFC5589722.1"/>
    <property type="molecule type" value="Genomic_DNA"/>
</dbReference>
<feature type="domain" description="Sulfatase-modifying factor enzyme-like" evidence="1">
    <location>
        <begin position="1"/>
        <end position="242"/>
    </location>
</feature>
<dbReference type="InterPro" id="IPR042095">
    <property type="entry name" value="SUMF_sf"/>
</dbReference>
<dbReference type="InterPro" id="IPR016187">
    <property type="entry name" value="CTDL_fold"/>
</dbReference>
<sequence length="247" mass="28248">MDSYAVTNAEFQEFIEKTGYITDAEHYNWSYVFHLNASVFVKKKVKNVPAGTPWWLIVEGANWKRPEGPDSTIEERLLNPVVHISWIDANAYCHWSGKRLPTEEEWEYAARGGLVKKKYPWGNKLSYSNEHRCKIWQGEFPNRNTSEDGYISTAPVNAYTPNKFGLYNVVGNVWEWCSDWFSTEHSKQSMIENPSGPQIGTTKVMKGGSFLCHDSYCNRYRLAARSSNTVDISTANIGFRCAADLFS</sequence>
<proteinExistence type="predicted"/>
<reference evidence="3" key="1">
    <citation type="journal article" date="2019" name="Int. J. Syst. Evol. Microbiol.">
        <title>The Global Catalogue of Microorganisms (GCM) 10K type strain sequencing project: providing services to taxonomists for standard genome sequencing and annotation.</title>
        <authorList>
            <consortium name="The Broad Institute Genomics Platform"/>
            <consortium name="The Broad Institute Genome Sequencing Center for Infectious Disease"/>
            <person name="Wu L."/>
            <person name="Ma J."/>
        </authorList>
    </citation>
    <scope>NUCLEOTIDE SEQUENCE [LARGE SCALE GENOMIC DNA]</scope>
    <source>
        <strain evidence="3">CGMCC 4.1434</strain>
    </source>
</reference>
<dbReference type="SUPFAM" id="SSF56436">
    <property type="entry name" value="C-type lectin-like"/>
    <property type="match status" value="1"/>
</dbReference>
<dbReference type="Pfam" id="PF03781">
    <property type="entry name" value="FGE-sulfatase"/>
    <property type="match status" value="1"/>
</dbReference>
<dbReference type="PANTHER" id="PTHR23150">
    <property type="entry name" value="SULFATASE MODIFYING FACTOR 1, 2"/>
    <property type="match status" value="1"/>
</dbReference>
<keyword evidence="3" id="KW-1185">Reference proteome</keyword>
<evidence type="ECO:0000259" key="1">
    <source>
        <dbReference type="Pfam" id="PF03781"/>
    </source>
</evidence>
<accession>A0ABW0TK54</accession>
<name>A0ABW0TK54_9BACL</name>
<dbReference type="InterPro" id="IPR005532">
    <property type="entry name" value="SUMF_dom"/>
</dbReference>
<dbReference type="Proteomes" id="UP001596109">
    <property type="component" value="Unassembled WGS sequence"/>
</dbReference>
<dbReference type="Gene3D" id="3.90.1580.10">
    <property type="entry name" value="paralog of FGE (formylglycine-generating enzyme)"/>
    <property type="match status" value="1"/>
</dbReference>
<dbReference type="RefSeq" id="WP_381435630.1">
    <property type="nucleotide sequence ID" value="NZ_JBHSNO010000006.1"/>
</dbReference>